<protein>
    <submittedName>
        <fullName evidence="2">Uncharacterized protein</fullName>
    </submittedName>
</protein>
<feature type="region of interest" description="Disordered" evidence="1">
    <location>
        <begin position="1"/>
        <end position="40"/>
    </location>
</feature>
<evidence type="ECO:0000313" key="2">
    <source>
        <dbReference type="EMBL" id="GCC43669.1"/>
    </source>
</evidence>
<reference evidence="2 3" key="1">
    <citation type="journal article" date="2018" name="Nat. Ecol. Evol.">
        <title>Shark genomes provide insights into elasmobranch evolution and the origin of vertebrates.</title>
        <authorList>
            <person name="Hara Y"/>
            <person name="Yamaguchi K"/>
            <person name="Onimaru K"/>
            <person name="Kadota M"/>
            <person name="Koyanagi M"/>
            <person name="Keeley SD"/>
            <person name="Tatsumi K"/>
            <person name="Tanaka K"/>
            <person name="Motone F"/>
            <person name="Kageyama Y"/>
            <person name="Nozu R"/>
            <person name="Adachi N"/>
            <person name="Nishimura O"/>
            <person name="Nakagawa R"/>
            <person name="Tanegashima C"/>
            <person name="Kiyatake I"/>
            <person name="Matsumoto R"/>
            <person name="Murakumo K"/>
            <person name="Nishida K"/>
            <person name="Terakita A"/>
            <person name="Kuratani S"/>
            <person name="Sato K"/>
            <person name="Hyodo S Kuraku.S."/>
        </authorList>
    </citation>
    <scope>NUCLEOTIDE SEQUENCE [LARGE SCALE GENOMIC DNA]</scope>
</reference>
<evidence type="ECO:0000256" key="1">
    <source>
        <dbReference type="SAM" id="MobiDB-lite"/>
    </source>
</evidence>
<accession>A0A401TM19</accession>
<evidence type="ECO:0000313" key="3">
    <source>
        <dbReference type="Proteomes" id="UP000287033"/>
    </source>
</evidence>
<dbReference type="EMBL" id="BEZZ01113928">
    <property type="protein sequence ID" value="GCC43669.1"/>
    <property type="molecule type" value="Genomic_DNA"/>
</dbReference>
<dbReference type="Proteomes" id="UP000287033">
    <property type="component" value="Unassembled WGS sequence"/>
</dbReference>
<gene>
    <name evidence="2" type="ORF">chiPu_0027788</name>
</gene>
<organism evidence="2 3">
    <name type="scientific">Chiloscyllium punctatum</name>
    <name type="common">Brownbanded bambooshark</name>
    <name type="synonym">Hemiscyllium punctatum</name>
    <dbReference type="NCBI Taxonomy" id="137246"/>
    <lineage>
        <taxon>Eukaryota</taxon>
        <taxon>Metazoa</taxon>
        <taxon>Chordata</taxon>
        <taxon>Craniata</taxon>
        <taxon>Vertebrata</taxon>
        <taxon>Chondrichthyes</taxon>
        <taxon>Elasmobranchii</taxon>
        <taxon>Galeomorphii</taxon>
        <taxon>Galeoidea</taxon>
        <taxon>Orectolobiformes</taxon>
        <taxon>Hemiscylliidae</taxon>
        <taxon>Chiloscyllium</taxon>
    </lineage>
</organism>
<keyword evidence="3" id="KW-1185">Reference proteome</keyword>
<proteinExistence type="predicted"/>
<comment type="caution">
    <text evidence="2">The sequence shown here is derived from an EMBL/GenBank/DDBJ whole genome shotgun (WGS) entry which is preliminary data.</text>
</comment>
<name>A0A401TM19_CHIPU</name>
<sequence length="74" mass="8152">MAQCRRQRRNFGGEGFPGAFSEPPSSKQEEHPNNLPIPRPFQFPDWLAAEAAGCGGPNLRTLFDPMSVSNPKPN</sequence>
<dbReference type="AlphaFoldDB" id="A0A401TM19"/>